<dbReference type="GO" id="GO:0004930">
    <property type="term" value="F:G protein-coupled receptor activity"/>
    <property type="evidence" value="ECO:0007669"/>
    <property type="project" value="TreeGrafter"/>
</dbReference>
<feature type="domain" description="Glucose receptor Git3-like N-terminal" evidence="7">
    <location>
        <begin position="19"/>
        <end position="199"/>
    </location>
</feature>
<feature type="region of interest" description="Disordered" evidence="5">
    <location>
        <begin position="293"/>
        <end position="319"/>
    </location>
</feature>
<protein>
    <recommendedName>
        <fullName evidence="7">Glucose receptor Git3-like N-terminal domain-containing protein</fullName>
    </recommendedName>
</protein>
<feature type="transmembrane region" description="Helical" evidence="6">
    <location>
        <begin position="53"/>
        <end position="75"/>
    </location>
</feature>
<organism evidence="8 9">
    <name type="scientific">Coleophoma cylindrospora</name>
    <dbReference type="NCBI Taxonomy" id="1849047"/>
    <lineage>
        <taxon>Eukaryota</taxon>
        <taxon>Fungi</taxon>
        <taxon>Dikarya</taxon>
        <taxon>Ascomycota</taxon>
        <taxon>Pezizomycotina</taxon>
        <taxon>Leotiomycetes</taxon>
        <taxon>Helotiales</taxon>
        <taxon>Dermateaceae</taxon>
        <taxon>Coleophoma</taxon>
    </lineage>
</organism>
<evidence type="ECO:0000256" key="5">
    <source>
        <dbReference type="SAM" id="MobiDB-lite"/>
    </source>
</evidence>
<feature type="transmembrane region" description="Helical" evidence="6">
    <location>
        <begin position="177"/>
        <end position="197"/>
    </location>
</feature>
<evidence type="ECO:0000256" key="6">
    <source>
        <dbReference type="SAM" id="Phobius"/>
    </source>
</evidence>
<evidence type="ECO:0000256" key="3">
    <source>
        <dbReference type="ARBA" id="ARBA00022989"/>
    </source>
</evidence>
<accession>A0A3D8QKZ9</accession>
<evidence type="ECO:0000259" key="7">
    <source>
        <dbReference type="Pfam" id="PF11710"/>
    </source>
</evidence>
<feature type="transmembrane region" description="Helical" evidence="6">
    <location>
        <begin position="129"/>
        <end position="150"/>
    </location>
</feature>
<sequence length="417" mass="46248">MPEILPSSGGPVDYILVSVTFTTSFLSLLGTAFILFCYVILPQKRHIRHALIINLTLADFINAANNSSSGLWVLVNKRNLEASPGCTANGFIGQLSVQAVDFCILTITIVTLWIVTSSRSTADLSLGQIVLFCAASWIVPITTSCIALFTHNYGPAATNWCWINQDPVYLRYVLTHGWRFMIIFTVLYICIYIQIYLRRMSHTRNELTNDELESDYRSINEVASLHEMAHKDSGLTPDDNYGSDDEGMMVVMVESETPLPTHPGQNPPTLAGQRGRGRKRSIVAQHFSKVVTSITRRPSAQSASAYSSSSESRAIRSRSQQTQSIQRAMLLHAYPIFYILLWVPGIAMRIAQASGHNPYVLQVMQTSTQLIGFANAVTFGWNERIGLQLREKLRGVVAGSDRGSSSLALRPDRLDSV</sequence>
<dbReference type="Pfam" id="PF11710">
    <property type="entry name" value="Git3"/>
    <property type="match status" value="1"/>
</dbReference>
<dbReference type="Gene3D" id="1.20.1070.10">
    <property type="entry name" value="Rhodopsin 7-helix transmembrane proteins"/>
    <property type="match status" value="1"/>
</dbReference>
<dbReference type="Proteomes" id="UP000256645">
    <property type="component" value="Unassembled WGS sequence"/>
</dbReference>
<evidence type="ECO:0000313" key="8">
    <source>
        <dbReference type="EMBL" id="RDW62144.1"/>
    </source>
</evidence>
<dbReference type="GO" id="GO:0007189">
    <property type="term" value="P:adenylate cyclase-activating G protein-coupled receptor signaling pathway"/>
    <property type="evidence" value="ECO:0007669"/>
    <property type="project" value="TreeGrafter"/>
</dbReference>
<feature type="region of interest" description="Disordered" evidence="5">
    <location>
        <begin position="257"/>
        <end position="277"/>
    </location>
</feature>
<feature type="transmembrane region" description="Helical" evidence="6">
    <location>
        <begin position="95"/>
        <end position="117"/>
    </location>
</feature>
<keyword evidence="3 6" id="KW-1133">Transmembrane helix</keyword>
<name>A0A3D8QKZ9_9HELO</name>
<feature type="transmembrane region" description="Helical" evidence="6">
    <location>
        <begin position="359"/>
        <end position="381"/>
    </location>
</feature>
<comment type="subcellular location">
    <subcellularLocation>
        <location evidence="1">Membrane</location>
        <topology evidence="1">Multi-pass membrane protein</topology>
    </subcellularLocation>
</comment>
<dbReference type="STRING" id="1849047.A0A3D8QKZ9"/>
<dbReference type="SUPFAM" id="SSF81321">
    <property type="entry name" value="Family A G protein-coupled receptor-like"/>
    <property type="match status" value="1"/>
</dbReference>
<feature type="transmembrane region" description="Helical" evidence="6">
    <location>
        <begin position="15"/>
        <end position="41"/>
    </location>
</feature>
<dbReference type="PANTHER" id="PTHR23112:SF37">
    <property type="entry name" value="G PROTEIN-COUPLED RECEPTOR GPR1"/>
    <property type="match status" value="1"/>
</dbReference>
<keyword evidence="4 6" id="KW-0472">Membrane</keyword>
<feature type="transmembrane region" description="Helical" evidence="6">
    <location>
        <begin position="328"/>
        <end position="347"/>
    </location>
</feature>
<gene>
    <name evidence="8" type="ORF">BP6252_11577</name>
</gene>
<dbReference type="InterPro" id="IPR023041">
    <property type="entry name" value="Glucose_rcpt_Git3-like_N"/>
</dbReference>
<keyword evidence="9" id="KW-1185">Reference proteome</keyword>
<dbReference type="AlphaFoldDB" id="A0A3D8QKZ9"/>
<evidence type="ECO:0000256" key="2">
    <source>
        <dbReference type="ARBA" id="ARBA00022692"/>
    </source>
</evidence>
<evidence type="ECO:0000256" key="4">
    <source>
        <dbReference type="ARBA" id="ARBA00023136"/>
    </source>
</evidence>
<keyword evidence="2 6" id="KW-0812">Transmembrane</keyword>
<dbReference type="OrthoDB" id="100006at2759"/>
<proteinExistence type="predicted"/>
<reference evidence="8 9" key="1">
    <citation type="journal article" date="2018" name="IMA Fungus">
        <title>IMA Genome-F 9: Draft genome sequence of Annulohypoxylon stygium, Aspergillus mulundensis, Berkeleyomyces basicola (syn. Thielaviopsis basicola), Ceratocystis smalleyi, two Cercospora beticola strains, Coleophoma cylindrospora, Fusarium fracticaudum, Phialophora cf. hyalina, and Morchella septimelata.</title>
        <authorList>
            <person name="Wingfield B.D."/>
            <person name="Bills G.F."/>
            <person name="Dong Y."/>
            <person name="Huang W."/>
            <person name="Nel W.J."/>
            <person name="Swalarsk-Parry B.S."/>
            <person name="Vaghefi N."/>
            <person name="Wilken P.M."/>
            <person name="An Z."/>
            <person name="de Beer Z.W."/>
            <person name="De Vos L."/>
            <person name="Chen L."/>
            <person name="Duong T.A."/>
            <person name="Gao Y."/>
            <person name="Hammerbacher A."/>
            <person name="Kikkert J.R."/>
            <person name="Li Y."/>
            <person name="Li H."/>
            <person name="Li K."/>
            <person name="Li Q."/>
            <person name="Liu X."/>
            <person name="Ma X."/>
            <person name="Naidoo K."/>
            <person name="Pethybridge S.J."/>
            <person name="Sun J."/>
            <person name="Steenkamp E.T."/>
            <person name="van der Nest M.A."/>
            <person name="van Wyk S."/>
            <person name="Wingfield M.J."/>
            <person name="Xiong C."/>
            <person name="Yue Q."/>
            <person name="Zhang X."/>
        </authorList>
    </citation>
    <scope>NUCLEOTIDE SEQUENCE [LARGE SCALE GENOMIC DNA]</scope>
    <source>
        <strain evidence="8 9">BP6252</strain>
    </source>
</reference>
<comment type="caution">
    <text evidence="8">The sequence shown here is derived from an EMBL/GenBank/DDBJ whole genome shotgun (WGS) entry which is preliminary data.</text>
</comment>
<feature type="compositionally biased region" description="Low complexity" evidence="5">
    <location>
        <begin position="296"/>
        <end position="319"/>
    </location>
</feature>
<evidence type="ECO:0000256" key="1">
    <source>
        <dbReference type="ARBA" id="ARBA00004141"/>
    </source>
</evidence>
<dbReference type="GO" id="GO:0005886">
    <property type="term" value="C:plasma membrane"/>
    <property type="evidence" value="ECO:0007669"/>
    <property type="project" value="TreeGrafter"/>
</dbReference>
<dbReference type="PANTHER" id="PTHR23112">
    <property type="entry name" value="G PROTEIN-COUPLED RECEPTOR 157-RELATED"/>
    <property type="match status" value="1"/>
</dbReference>
<evidence type="ECO:0000313" key="9">
    <source>
        <dbReference type="Proteomes" id="UP000256645"/>
    </source>
</evidence>
<dbReference type="EMBL" id="PDLM01000014">
    <property type="protein sequence ID" value="RDW62144.1"/>
    <property type="molecule type" value="Genomic_DNA"/>
</dbReference>